<accession>A0A392R7W5</accession>
<dbReference type="AlphaFoldDB" id="A0A392R7W5"/>
<comment type="caution">
    <text evidence="1">The sequence shown here is derived from an EMBL/GenBank/DDBJ whole genome shotgun (WGS) entry which is preliminary data.</text>
</comment>
<evidence type="ECO:0000313" key="1">
    <source>
        <dbReference type="EMBL" id="MCI31956.1"/>
    </source>
</evidence>
<keyword evidence="2" id="KW-1185">Reference proteome</keyword>
<feature type="non-terminal residue" evidence="1">
    <location>
        <position position="1"/>
    </location>
</feature>
<protein>
    <submittedName>
        <fullName evidence="1">Uncharacterized protein</fullName>
    </submittedName>
</protein>
<sequence length="43" mass="4695">RKAQEEARAAAVARSPAFNYNELGLDDPGEFNNFMNPDPSANV</sequence>
<dbReference type="EMBL" id="LXQA010191473">
    <property type="protein sequence ID" value="MCI31956.1"/>
    <property type="molecule type" value="Genomic_DNA"/>
</dbReference>
<evidence type="ECO:0000313" key="2">
    <source>
        <dbReference type="Proteomes" id="UP000265520"/>
    </source>
</evidence>
<proteinExistence type="predicted"/>
<dbReference type="Proteomes" id="UP000265520">
    <property type="component" value="Unassembled WGS sequence"/>
</dbReference>
<reference evidence="1 2" key="1">
    <citation type="journal article" date="2018" name="Front. Plant Sci.">
        <title>Red Clover (Trifolium pratense) and Zigzag Clover (T. medium) - A Picture of Genomic Similarities and Differences.</title>
        <authorList>
            <person name="Dluhosova J."/>
            <person name="Istvanek J."/>
            <person name="Nedelnik J."/>
            <person name="Repkova J."/>
        </authorList>
    </citation>
    <scope>NUCLEOTIDE SEQUENCE [LARGE SCALE GENOMIC DNA]</scope>
    <source>
        <strain evidence="2">cv. 10/8</strain>
        <tissue evidence="1">Leaf</tissue>
    </source>
</reference>
<name>A0A392R7W5_9FABA</name>
<organism evidence="1 2">
    <name type="scientific">Trifolium medium</name>
    <dbReference type="NCBI Taxonomy" id="97028"/>
    <lineage>
        <taxon>Eukaryota</taxon>
        <taxon>Viridiplantae</taxon>
        <taxon>Streptophyta</taxon>
        <taxon>Embryophyta</taxon>
        <taxon>Tracheophyta</taxon>
        <taxon>Spermatophyta</taxon>
        <taxon>Magnoliopsida</taxon>
        <taxon>eudicotyledons</taxon>
        <taxon>Gunneridae</taxon>
        <taxon>Pentapetalae</taxon>
        <taxon>rosids</taxon>
        <taxon>fabids</taxon>
        <taxon>Fabales</taxon>
        <taxon>Fabaceae</taxon>
        <taxon>Papilionoideae</taxon>
        <taxon>50 kb inversion clade</taxon>
        <taxon>NPAAA clade</taxon>
        <taxon>Hologalegina</taxon>
        <taxon>IRL clade</taxon>
        <taxon>Trifolieae</taxon>
        <taxon>Trifolium</taxon>
    </lineage>
</organism>